<evidence type="ECO:0000256" key="1">
    <source>
        <dbReference type="SAM" id="MobiDB-lite"/>
    </source>
</evidence>
<dbReference type="Proteomes" id="UP000642993">
    <property type="component" value="Unassembled WGS sequence"/>
</dbReference>
<dbReference type="CDD" id="cd03506">
    <property type="entry name" value="Delta6-FADS-like"/>
    <property type="match status" value="1"/>
</dbReference>
<feature type="region of interest" description="Disordered" evidence="1">
    <location>
        <begin position="1"/>
        <end position="31"/>
    </location>
</feature>
<evidence type="ECO:0000259" key="3">
    <source>
        <dbReference type="Pfam" id="PF00487"/>
    </source>
</evidence>
<dbReference type="EMBL" id="JACYWE010000003">
    <property type="protein sequence ID" value="MBD8506056.1"/>
    <property type="molecule type" value="Genomic_DNA"/>
</dbReference>
<reference evidence="4" key="1">
    <citation type="submission" date="2020-09" db="EMBL/GenBank/DDBJ databases">
        <title>Hoyosella lacisalsi sp. nov., a halotolerant actinobacterium isolated from soil of Lake Gudzhirganskoe.</title>
        <authorList>
            <person name="Yang Q."/>
            <person name="Guo P.Y."/>
            <person name="Liu S.W."/>
            <person name="Li F.N."/>
            <person name="Sun C.H."/>
        </authorList>
    </citation>
    <scope>NUCLEOTIDE SEQUENCE</scope>
    <source>
        <strain evidence="4">G463</strain>
    </source>
</reference>
<accession>A0A927JBJ6</accession>
<dbReference type="InterPro" id="IPR012171">
    <property type="entry name" value="Fatty_acid_desaturase"/>
</dbReference>
<dbReference type="AlphaFoldDB" id="A0A927JBJ6"/>
<organism evidence="4 5">
    <name type="scientific">Lolliginicoccus lacisalsi</name>
    <dbReference type="NCBI Taxonomy" id="2742202"/>
    <lineage>
        <taxon>Bacteria</taxon>
        <taxon>Bacillati</taxon>
        <taxon>Actinomycetota</taxon>
        <taxon>Actinomycetes</taxon>
        <taxon>Mycobacteriales</taxon>
        <taxon>Hoyosellaceae</taxon>
        <taxon>Lolliginicoccus</taxon>
    </lineage>
</organism>
<proteinExistence type="predicted"/>
<dbReference type="PANTHER" id="PTHR19353:SF19">
    <property type="entry name" value="DELTA(5) FATTY ACID DESATURASE C-RELATED"/>
    <property type="match status" value="1"/>
</dbReference>
<feature type="domain" description="Fatty acid desaturase" evidence="3">
    <location>
        <begin position="94"/>
        <end position="360"/>
    </location>
</feature>
<evidence type="ECO:0000313" key="4">
    <source>
        <dbReference type="EMBL" id="MBD8506056.1"/>
    </source>
</evidence>
<feature type="transmembrane region" description="Helical" evidence="2">
    <location>
        <begin position="85"/>
        <end position="108"/>
    </location>
</feature>
<keyword evidence="5" id="KW-1185">Reference proteome</keyword>
<keyword evidence="2" id="KW-0812">Transmembrane</keyword>
<evidence type="ECO:0000256" key="2">
    <source>
        <dbReference type="SAM" id="Phobius"/>
    </source>
</evidence>
<dbReference type="InterPro" id="IPR005804">
    <property type="entry name" value="FA_desaturase_dom"/>
</dbReference>
<dbReference type="Pfam" id="PF00487">
    <property type="entry name" value="FA_desaturase"/>
    <property type="match status" value="1"/>
</dbReference>
<dbReference type="GO" id="GO:0008610">
    <property type="term" value="P:lipid biosynthetic process"/>
    <property type="evidence" value="ECO:0007669"/>
    <property type="project" value="UniProtKB-ARBA"/>
</dbReference>
<name>A0A927JBJ6_9ACTN</name>
<dbReference type="PANTHER" id="PTHR19353">
    <property type="entry name" value="FATTY ACID DESATURASE 2"/>
    <property type="match status" value="1"/>
</dbReference>
<comment type="caution">
    <text evidence="4">The sequence shown here is derived from an EMBL/GenBank/DDBJ whole genome shotgun (WGS) entry which is preliminary data.</text>
</comment>
<evidence type="ECO:0000313" key="5">
    <source>
        <dbReference type="Proteomes" id="UP000642993"/>
    </source>
</evidence>
<feature type="transmembrane region" description="Helical" evidence="2">
    <location>
        <begin position="180"/>
        <end position="201"/>
    </location>
</feature>
<sequence length="402" mass="45226">MPIPAPTVLRKPQTVDAPPAPLRPARPGETGRDTVHLTLAQVEELGRALDEIRARHLADIGERDRRYIYNLLKAQRALEITGRGLFFLGFIPPVWLAAVAALSLSKIIDNLEIGHNVMHGQYDFMHERGFNSRIFEWDMVVQSDLWRYSHNYRHHTFTNVIDEDRDIGFGVMRMDEDRPWHPFFLLNPVLGAIIVVGFEWLTALHVLELDHSVVGDDTSTKVKKVVNHWWAKILPQAMKDYVFFPALTGPLFPLTFAGNATASIIRNLWVGNLVFCGHFPAGAQTFTEEDIAGETRGEWYLRQLLGSANFTGSKALHILSGSTGHQVEHHLFPDIPSCRLPEIAVEVQALCAKYNLPYNTGSLPSQLLSAWARVFKLALPKSIVGTEKYRTVIVERDTTAPA</sequence>
<keyword evidence="2" id="KW-0472">Membrane</keyword>
<protein>
    <submittedName>
        <fullName evidence="4">Acyl-CoA desaturase</fullName>
    </submittedName>
</protein>
<dbReference type="GO" id="GO:0016020">
    <property type="term" value="C:membrane"/>
    <property type="evidence" value="ECO:0007669"/>
    <property type="project" value="TreeGrafter"/>
</dbReference>
<keyword evidence="2" id="KW-1133">Transmembrane helix</keyword>
<dbReference type="RefSeq" id="WP_192038815.1">
    <property type="nucleotide sequence ID" value="NZ_JACYWE010000003.1"/>
</dbReference>
<dbReference type="GO" id="GO:0016717">
    <property type="term" value="F:oxidoreductase activity, acting on paired donors, with oxidation of a pair of donors resulting in the reduction of molecular oxygen to two molecules of water"/>
    <property type="evidence" value="ECO:0007669"/>
    <property type="project" value="TreeGrafter"/>
</dbReference>
<gene>
    <name evidence="4" type="ORF">HT102_06115</name>
</gene>